<dbReference type="EMBL" id="SJPS01000003">
    <property type="protein sequence ID" value="TWU27248.1"/>
    <property type="molecule type" value="Genomic_DNA"/>
</dbReference>
<dbReference type="Gene3D" id="1.50.10.20">
    <property type="match status" value="2"/>
</dbReference>
<organism evidence="1 2">
    <name type="scientific">Bythopirellula polymerisocia</name>
    <dbReference type="NCBI Taxonomy" id="2528003"/>
    <lineage>
        <taxon>Bacteria</taxon>
        <taxon>Pseudomonadati</taxon>
        <taxon>Planctomycetota</taxon>
        <taxon>Planctomycetia</taxon>
        <taxon>Pirellulales</taxon>
        <taxon>Lacipirellulaceae</taxon>
        <taxon>Bythopirellula</taxon>
    </lineage>
</organism>
<dbReference type="Proteomes" id="UP000318437">
    <property type="component" value="Unassembled WGS sequence"/>
</dbReference>
<dbReference type="PROSITE" id="PS51257">
    <property type="entry name" value="PROKAR_LIPOPROTEIN"/>
    <property type="match status" value="1"/>
</dbReference>
<dbReference type="RefSeq" id="WP_197530548.1">
    <property type="nucleotide sequence ID" value="NZ_SJPS01000003.1"/>
</dbReference>
<name>A0A5C6CS81_9BACT</name>
<comment type="caution">
    <text evidence="1">The sequence shown here is derived from an EMBL/GenBank/DDBJ whole genome shotgun (WGS) entry which is preliminary data.</text>
</comment>
<proteinExistence type="predicted"/>
<gene>
    <name evidence="1" type="ORF">Pla144_20190</name>
</gene>
<accession>A0A5C6CS81</accession>
<evidence type="ECO:0000313" key="2">
    <source>
        <dbReference type="Proteomes" id="UP000318437"/>
    </source>
</evidence>
<evidence type="ECO:0008006" key="3">
    <source>
        <dbReference type="Google" id="ProtNLM"/>
    </source>
</evidence>
<dbReference type="InterPro" id="IPR008930">
    <property type="entry name" value="Terpenoid_cyclase/PrenylTrfase"/>
</dbReference>
<evidence type="ECO:0000313" key="1">
    <source>
        <dbReference type="EMBL" id="TWU27248.1"/>
    </source>
</evidence>
<sequence length="360" mass="40135">MNFQAKPISIDISLLARKWRWALVPIIVLACCPPTLVSGNTSPQVKERVEQGLDWLAFQQEKLGHWSAQGRYPAAMTALAGLAFLCEGSTTTQGKYSENLRRAVDFLVRRSRPNGLIGDQDDDRYTYGHGFAMLFLSQILGEEEDIERREDLIRVLSQAVVFTGQAQTNAGGWGYVSAKDGSGFDEGSTTITQVQGLRGCRNAGIAVPKEIIDKAIGYIHRCTLSDGGVQYSSKGGGSRPAITAAAIACLYNAGQYDDEFVPRMLEYCEKNLKPDVQDSFGHWHYAHFYYSQVEYRQGGEEWEDYLDSISRRLLREVKLLKIGEDTVAVWEQGMVGPVYTTALNLIILQLDKASLPIYQR</sequence>
<reference evidence="1 2" key="1">
    <citation type="submission" date="2019-02" db="EMBL/GenBank/DDBJ databases">
        <title>Deep-cultivation of Planctomycetes and their phenomic and genomic characterization uncovers novel biology.</title>
        <authorList>
            <person name="Wiegand S."/>
            <person name="Jogler M."/>
            <person name="Boedeker C."/>
            <person name="Pinto D."/>
            <person name="Vollmers J."/>
            <person name="Rivas-Marin E."/>
            <person name="Kohn T."/>
            <person name="Peeters S.H."/>
            <person name="Heuer A."/>
            <person name="Rast P."/>
            <person name="Oberbeckmann S."/>
            <person name="Bunk B."/>
            <person name="Jeske O."/>
            <person name="Meyerdierks A."/>
            <person name="Storesund J.E."/>
            <person name="Kallscheuer N."/>
            <person name="Luecker S."/>
            <person name="Lage O.M."/>
            <person name="Pohl T."/>
            <person name="Merkel B.J."/>
            <person name="Hornburger P."/>
            <person name="Mueller R.-W."/>
            <person name="Bruemmer F."/>
            <person name="Labrenz M."/>
            <person name="Spormann A.M."/>
            <person name="Op Den Camp H."/>
            <person name="Overmann J."/>
            <person name="Amann R."/>
            <person name="Jetten M.S.M."/>
            <person name="Mascher T."/>
            <person name="Medema M.H."/>
            <person name="Devos D.P."/>
            <person name="Kaster A.-K."/>
            <person name="Ovreas L."/>
            <person name="Rohde M."/>
            <person name="Galperin M.Y."/>
            <person name="Jogler C."/>
        </authorList>
    </citation>
    <scope>NUCLEOTIDE SEQUENCE [LARGE SCALE GENOMIC DNA]</scope>
    <source>
        <strain evidence="1 2">Pla144</strain>
    </source>
</reference>
<dbReference type="AlphaFoldDB" id="A0A5C6CS81"/>
<dbReference type="SUPFAM" id="SSF48239">
    <property type="entry name" value="Terpenoid cyclases/Protein prenyltransferases"/>
    <property type="match status" value="1"/>
</dbReference>
<keyword evidence="2" id="KW-1185">Reference proteome</keyword>
<protein>
    <recommendedName>
        <fullName evidence="3">Prenyltransferase and squalene oxidase repeat protein</fullName>
    </recommendedName>
</protein>
<dbReference type="CDD" id="cd00688">
    <property type="entry name" value="ISOPREN_C2_like"/>
    <property type="match status" value="1"/>
</dbReference>